<name>A0A6J7VXA8_9ZZZZ</name>
<sequence length="49" mass="5177">MTSASLFFKVLVARNTSFTALVNAFSKPATCVPPLGVEIIFTKEATVAS</sequence>
<protein>
    <submittedName>
        <fullName evidence="1">Unannotated protein</fullName>
    </submittedName>
</protein>
<dbReference type="EMBL" id="CAFBRU010000084">
    <property type="protein sequence ID" value="CAB5115024.1"/>
    <property type="molecule type" value="Genomic_DNA"/>
</dbReference>
<organism evidence="1">
    <name type="scientific">freshwater metagenome</name>
    <dbReference type="NCBI Taxonomy" id="449393"/>
    <lineage>
        <taxon>unclassified sequences</taxon>
        <taxon>metagenomes</taxon>
        <taxon>ecological metagenomes</taxon>
    </lineage>
</organism>
<evidence type="ECO:0000313" key="1">
    <source>
        <dbReference type="EMBL" id="CAB5115024.1"/>
    </source>
</evidence>
<gene>
    <name evidence="1" type="ORF">UFOPK4420_00714</name>
</gene>
<accession>A0A6J7VXA8</accession>
<proteinExistence type="predicted"/>
<dbReference type="AlphaFoldDB" id="A0A6J7VXA8"/>
<reference evidence="1" key="1">
    <citation type="submission" date="2020-05" db="EMBL/GenBank/DDBJ databases">
        <authorList>
            <person name="Chiriac C."/>
            <person name="Salcher M."/>
            <person name="Ghai R."/>
            <person name="Kavagutti S V."/>
        </authorList>
    </citation>
    <scope>NUCLEOTIDE SEQUENCE</scope>
</reference>